<dbReference type="OrthoDB" id="5871643at2759"/>
<dbReference type="SUPFAM" id="SSF57850">
    <property type="entry name" value="RING/U-box"/>
    <property type="match status" value="1"/>
</dbReference>
<dbReference type="RefSeq" id="XP_014161160.1">
    <property type="nucleotide sequence ID" value="XM_014305685.1"/>
</dbReference>
<dbReference type="AlphaFoldDB" id="A0A0L0GED5"/>
<dbReference type="EMBL" id="KQ241617">
    <property type="protein sequence ID" value="KNC87259.1"/>
    <property type="molecule type" value="Genomic_DNA"/>
</dbReference>
<accession>A0A0L0GED5</accession>
<sequence>MLLFDRVCCISKWFQRRPCIICSKRCRRDVLHFCQHSYCKDCTVRWIEMVIAGDIREISCCGKVLDSSMLRNFVPSKIAAQYKRAVKLRKLGGIVCPQCLQKPISECVEPTTDSQFPSPENKLNCRLCAKSFVLPAAELDDFLALEIAAVIHGWKRCPGCTTLIEKIEGCNHMSCICGISWCYACGDMYGEVDHDTCYNL</sequence>
<organism evidence="8 9">
    <name type="scientific">Sphaeroforma arctica JP610</name>
    <dbReference type="NCBI Taxonomy" id="667725"/>
    <lineage>
        <taxon>Eukaryota</taxon>
        <taxon>Ichthyosporea</taxon>
        <taxon>Ichthyophonida</taxon>
        <taxon>Sphaeroforma</taxon>
    </lineage>
</organism>
<evidence type="ECO:0000256" key="6">
    <source>
        <dbReference type="ARBA" id="ARBA00022833"/>
    </source>
</evidence>
<dbReference type="PANTHER" id="PTHR11685">
    <property type="entry name" value="RBR FAMILY RING FINGER AND IBR DOMAIN-CONTAINING"/>
    <property type="match status" value="1"/>
</dbReference>
<evidence type="ECO:0000313" key="9">
    <source>
        <dbReference type="Proteomes" id="UP000054560"/>
    </source>
</evidence>
<reference evidence="8 9" key="1">
    <citation type="submission" date="2011-02" db="EMBL/GenBank/DDBJ databases">
        <title>The Genome Sequence of Sphaeroforma arctica JP610.</title>
        <authorList>
            <consortium name="The Broad Institute Genome Sequencing Platform"/>
            <person name="Russ C."/>
            <person name="Cuomo C."/>
            <person name="Young S.K."/>
            <person name="Zeng Q."/>
            <person name="Gargeya S."/>
            <person name="Alvarado L."/>
            <person name="Berlin A."/>
            <person name="Chapman S.B."/>
            <person name="Chen Z."/>
            <person name="Freedman E."/>
            <person name="Gellesch M."/>
            <person name="Goldberg J."/>
            <person name="Griggs A."/>
            <person name="Gujja S."/>
            <person name="Heilman E."/>
            <person name="Heiman D."/>
            <person name="Howarth C."/>
            <person name="Mehta T."/>
            <person name="Neiman D."/>
            <person name="Pearson M."/>
            <person name="Roberts A."/>
            <person name="Saif S."/>
            <person name="Shea T."/>
            <person name="Shenoy N."/>
            <person name="Sisk P."/>
            <person name="Stolte C."/>
            <person name="Sykes S."/>
            <person name="White J."/>
            <person name="Yandava C."/>
            <person name="Burger G."/>
            <person name="Gray M.W."/>
            <person name="Holland P.W.H."/>
            <person name="King N."/>
            <person name="Lang F.B.F."/>
            <person name="Roger A.J."/>
            <person name="Ruiz-Trillo I."/>
            <person name="Haas B."/>
            <person name="Nusbaum C."/>
            <person name="Birren B."/>
        </authorList>
    </citation>
    <scope>NUCLEOTIDE SEQUENCE [LARGE SCALE GENOMIC DNA]</scope>
    <source>
        <strain evidence="8 9">JP610</strain>
    </source>
</reference>
<evidence type="ECO:0000256" key="5">
    <source>
        <dbReference type="ARBA" id="ARBA00022786"/>
    </source>
</evidence>
<dbReference type="InterPro" id="IPR044066">
    <property type="entry name" value="TRIAD_supradom"/>
</dbReference>
<keyword evidence="3" id="KW-0677">Repeat</keyword>
<protein>
    <recommendedName>
        <fullName evidence="7">RING-type domain-containing protein</fullName>
    </recommendedName>
</protein>
<keyword evidence="2" id="KW-0479">Metal-binding</keyword>
<dbReference type="STRING" id="667725.A0A0L0GED5"/>
<dbReference type="InterPro" id="IPR031127">
    <property type="entry name" value="E3_UB_ligase_RBR"/>
</dbReference>
<dbReference type="InterPro" id="IPR013083">
    <property type="entry name" value="Znf_RING/FYVE/PHD"/>
</dbReference>
<evidence type="ECO:0000256" key="1">
    <source>
        <dbReference type="ARBA" id="ARBA00022679"/>
    </source>
</evidence>
<dbReference type="Pfam" id="PF26200">
    <property type="entry name" value="Rcat_RNF216"/>
    <property type="match status" value="1"/>
</dbReference>
<keyword evidence="4" id="KW-0863">Zinc-finger</keyword>
<evidence type="ECO:0000256" key="3">
    <source>
        <dbReference type="ARBA" id="ARBA00022737"/>
    </source>
</evidence>
<dbReference type="Proteomes" id="UP000054560">
    <property type="component" value="Unassembled WGS sequence"/>
</dbReference>
<evidence type="ECO:0000259" key="7">
    <source>
        <dbReference type="PROSITE" id="PS51873"/>
    </source>
</evidence>
<keyword evidence="1" id="KW-0808">Transferase</keyword>
<dbReference type="Gene3D" id="1.20.120.1750">
    <property type="match status" value="1"/>
</dbReference>
<dbReference type="PROSITE" id="PS51873">
    <property type="entry name" value="TRIAD"/>
    <property type="match status" value="1"/>
</dbReference>
<evidence type="ECO:0000256" key="2">
    <source>
        <dbReference type="ARBA" id="ARBA00022723"/>
    </source>
</evidence>
<dbReference type="GeneID" id="25901148"/>
<evidence type="ECO:0000313" key="8">
    <source>
        <dbReference type="EMBL" id="KNC87259.1"/>
    </source>
</evidence>
<dbReference type="GO" id="GO:0016567">
    <property type="term" value="P:protein ubiquitination"/>
    <property type="evidence" value="ECO:0007669"/>
    <property type="project" value="InterPro"/>
</dbReference>
<dbReference type="CDD" id="cd22584">
    <property type="entry name" value="Rcat_RBR_unk"/>
    <property type="match status" value="1"/>
</dbReference>
<dbReference type="GO" id="GO:0008270">
    <property type="term" value="F:zinc ion binding"/>
    <property type="evidence" value="ECO:0007669"/>
    <property type="project" value="UniProtKB-KW"/>
</dbReference>
<evidence type="ECO:0000256" key="4">
    <source>
        <dbReference type="ARBA" id="ARBA00022771"/>
    </source>
</evidence>
<keyword evidence="5" id="KW-0833">Ubl conjugation pathway</keyword>
<dbReference type="Gene3D" id="3.30.40.10">
    <property type="entry name" value="Zinc/RING finger domain, C3HC4 (zinc finger)"/>
    <property type="match status" value="1"/>
</dbReference>
<gene>
    <name evidence="8" type="ORF">SARC_00644</name>
</gene>
<feature type="domain" description="RING-type" evidence="7">
    <location>
        <begin position="15"/>
        <end position="200"/>
    </location>
</feature>
<name>A0A0L0GED5_9EUKA</name>
<dbReference type="GO" id="GO:0004842">
    <property type="term" value="F:ubiquitin-protein transferase activity"/>
    <property type="evidence" value="ECO:0007669"/>
    <property type="project" value="InterPro"/>
</dbReference>
<proteinExistence type="predicted"/>
<keyword evidence="6" id="KW-0862">Zinc</keyword>
<keyword evidence="9" id="KW-1185">Reference proteome</keyword>